<gene>
    <name evidence="1" type="ORF">FG385_13760</name>
</gene>
<comment type="caution">
    <text evidence="1">The sequence shown here is derived from an EMBL/GenBank/DDBJ whole genome shotgun (WGS) entry which is preliminary data.</text>
</comment>
<protein>
    <submittedName>
        <fullName evidence="1">Uncharacterized protein</fullName>
    </submittedName>
</protein>
<dbReference type="RefSeq" id="WP_139097099.1">
    <property type="nucleotide sequence ID" value="NZ_VDFW01000010.1"/>
</dbReference>
<evidence type="ECO:0000313" key="2">
    <source>
        <dbReference type="Proteomes" id="UP000305546"/>
    </source>
</evidence>
<name>A0A5C4M3I1_9PSEU</name>
<dbReference type="Proteomes" id="UP000305546">
    <property type="component" value="Unassembled WGS sequence"/>
</dbReference>
<accession>A0A5C4M3I1</accession>
<evidence type="ECO:0000313" key="1">
    <source>
        <dbReference type="EMBL" id="TNC25714.1"/>
    </source>
</evidence>
<sequence length="67" mass="7484">MVRPPEAAAFLVRAWYEDGQLRARITYLVEPGSGPHAQVTTADPAEVHRHLAEWLHAAGRATDDHDR</sequence>
<dbReference type="EMBL" id="VDFW01000010">
    <property type="protein sequence ID" value="TNC25714.1"/>
    <property type="molecule type" value="Genomic_DNA"/>
</dbReference>
<keyword evidence="2" id="KW-1185">Reference proteome</keyword>
<reference evidence="1 2" key="1">
    <citation type="submission" date="2019-06" db="EMBL/GenBank/DDBJ databases">
        <title>Amycolatopsis alkalitolerans sp. nov., isolated from Gastrodia elata Blume.</title>
        <authorList>
            <person name="Narsing Rao M.P."/>
            <person name="Li W.J."/>
        </authorList>
    </citation>
    <scope>NUCLEOTIDE SEQUENCE [LARGE SCALE GENOMIC DNA]</scope>
    <source>
        <strain evidence="1 2">SYSUP0005</strain>
    </source>
</reference>
<proteinExistence type="predicted"/>
<dbReference type="OrthoDB" id="5193634at2"/>
<organism evidence="1 2">
    <name type="scientific">Amycolatopsis alkalitolerans</name>
    <dbReference type="NCBI Taxonomy" id="2547244"/>
    <lineage>
        <taxon>Bacteria</taxon>
        <taxon>Bacillati</taxon>
        <taxon>Actinomycetota</taxon>
        <taxon>Actinomycetes</taxon>
        <taxon>Pseudonocardiales</taxon>
        <taxon>Pseudonocardiaceae</taxon>
        <taxon>Amycolatopsis</taxon>
    </lineage>
</organism>
<dbReference type="AlphaFoldDB" id="A0A5C4M3I1"/>